<reference evidence="3" key="1">
    <citation type="submission" date="2017-02" db="EMBL/GenBank/DDBJ databases">
        <authorList>
            <person name="Varghese N."/>
            <person name="Submissions S."/>
        </authorList>
    </citation>
    <scope>NUCLEOTIDE SEQUENCE [LARGE SCALE GENOMIC DNA]</scope>
    <source>
        <strain evidence="3">DSM 24967</strain>
    </source>
</reference>
<evidence type="ECO:0000256" key="1">
    <source>
        <dbReference type="SAM" id="SignalP"/>
    </source>
</evidence>
<evidence type="ECO:0000313" key="3">
    <source>
        <dbReference type="Proteomes" id="UP000190852"/>
    </source>
</evidence>
<keyword evidence="1" id="KW-0732">Signal</keyword>
<dbReference type="RefSeq" id="WP_079684502.1">
    <property type="nucleotide sequence ID" value="NZ_FUYQ01000030.1"/>
</dbReference>
<dbReference type="EMBL" id="FUYQ01000030">
    <property type="protein sequence ID" value="SKB86814.1"/>
    <property type="molecule type" value="Genomic_DNA"/>
</dbReference>
<evidence type="ECO:0000313" key="2">
    <source>
        <dbReference type="EMBL" id="SKB86814.1"/>
    </source>
</evidence>
<dbReference type="AlphaFoldDB" id="A0A1T5ESC3"/>
<dbReference type="Proteomes" id="UP000190852">
    <property type="component" value="Unassembled WGS sequence"/>
</dbReference>
<feature type="signal peptide" evidence="1">
    <location>
        <begin position="1"/>
        <end position="15"/>
    </location>
</feature>
<gene>
    <name evidence="2" type="ORF">SAMN05660349_03120</name>
</gene>
<sequence length="127" mass="14892">MRRLGMILFATFCIAALVFSQGKNDHLISEINYDRLSQYLQLKPSQMNDVYAINTYFNDQLRKASFARESSFNGKLYKAVYGNLKLMKKALNQEQYRKYLVLINVTNNHNRLFAKEDQVTYFADAEK</sequence>
<name>A0A1T5ESC3_9BACT</name>
<keyword evidence="3" id="KW-1185">Reference proteome</keyword>
<protein>
    <submittedName>
        <fullName evidence="2">Uncharacterized protein</fullName>
    </submittedName>
</protein>
<accession>A0A1T5ESC3</accession>
<feature type="chain" id="PRO_5013160146" evidence="1">
    <location>
        <begin position="16"/>
        <end position="127"/>
    </location>
</feature>
<organism evidence="2 3">
    <name type="scientific">Parabacteroides chartae</name>
    <dbReference type="NCBI Taxonomy" id="1037355"/>
    <lineage>
        <taxon>Bacteria</taxon>
        <taxon>Pseudomonadati</taxon>
        <taxon>Bacteroidota</taxon>
        <taxon>Bacteroidia</taxon>
        <taxon>Bacteroidales</taxon>
        <taxon>Tannerellaceae</taxon>
        <taxon>Parabacteroides</taxon>
    </lineage>
</organism>
<proteinExistence type="predicted"/>